<feature type="domain" description="Chromo" evidence="10">
    <location>
        <begin position="1181"/>
        <end position="1230"/>
    </location>
</feature>
<proteinExistence type="predicted"/>
<dbReference type="InterPro" id="IPR036397">
    <property type="entry name" value="RNaseH_sf"/>
</dbReference>
<dbReference type="FunFam" id="3.30.70.270:FF:000020">
    <property type="entry name" value="Transposon Tf2-6 polyprotein-like Protein"/>
    <property type="match status" value="1"/>
</dbReference>
<dbReference type="Gene3D" id="3.30.70.270">
    <property type="match status" value="2"/>
</dbReference>
<keyword evidence="13" id="KW-1185">Reference proteome</keyword>
<keyword evidence="7" id="KW-0695">RNA-directed DNA polymerase</keyword>
<feature type="region of interest" description="Disordered" evidence="9">
    <location>
        <begin position="109"/>
        <end position="190"/>
    </location>
</feature>
<evidence type="ECO:0000256" key="3">
    <source>
        <dbReference type="ARBA" id="ARBA00022695"/>
    </source>
</evidence>
<dbReference type="PANTHER" id="PTHR37984">
    <property type="entry name" value="PROTEIN CBG26694"/>
    <property type="match status" value="1"/>
</dbReference>
<keyword evidence="2" id="KW-0808">Transferase</keyword>
<protein>
    <submittedName>
        <fullName evidence="12">Uncharacterized protein</fullName>
    </submittedName>
</protein>
<accession>A0AAD8VEI1</accession>
<dbReference type="Gene3D" id="3.10.10.10">
    <property type="entry name" value="HIV Type 1 Reverse Transcriptase, subunit A, domain 1"/>
    <property type="match status" value="1"/>
</dbReference>
<dbReference type="SUPFAM" id="SSF56672">
    <property type="entry name" value="DNA/RNA polymerases"/>
    <property type="match status" value="1"/>
</dbReference>
<evidence type="ECO:0000256" key="6">
    <source>
        <dbReference type="ARBA" id="ARBA00022801"/>
    </source>
</evidence>
<dbReference type="InterPro" id="IPR000477">
    <property type="entry name" value="RT_dom"/>
</dbReference>
<evidence type="ECO:0000313" key="13">
    <source>
        <dbReference type="Proteomes" id="UP001231189"/>
    </source>
</evidence>
<dbReference type="InterPro" id="IPR043128">
    <property type="entry name" value="Rev_trsase/Diguanyl_cyclase"/>
</dbReference>
<dbReference type="PANTHER" id="PTHR37984:SF5">
    <property type="entry name" value="PROTEIN NYNRIN-LIKE"/>
    <property type="match status" value="1"/>
</dbReference>
<dbReference type="InterPro" id="IPR021109">
    <property type="entry name" value="Peptidase_aspartic_dom_sf"/>
</dbReference>
<dbReference type="InterPro" id="IPR023780">
    <property type="entry name" value="Chromo_domain"/>
</dbReference>
<evidence type="ECO:0000256" key="1">
    <source>
        <dbReference type="ARBA" id="ARBA00022670"/>
    </source>
</evidence>
<dbReference type="InterPro" id="IPR041577">
    <property type="entry name" value="RT_RNaseH_2"/>
</dbReference>
<dbReference type="Gene3D" id="2.40.70.10">
    <property type="entry name" value="Acid Proteases"/>
    <property type="match status" value="1"/>
</dbReference>
<dbReference type="CDD" id="cd00303">
    <property type="entry name" value="retropepsin_like"/>
    <property type="match status" value="1"/>
</dbReference>
<evidence type="ECO:0000259" key="11">
    <source>
        <dbReference type="PROSITE" id="PS50878"/>
    </source>
</evidence>
<keyword evidence="5" id="KW-0255">Endonuclease</keyword>
<dbReference type="AlphaFoldDB" id="A0AAD8VEI1"/>
<keyword evidence="8" id="KW-0511">Multifunctional enzyme</keyword>
<dbReference type="InterPro" id="IPR043502">
    <property type="entry name" value="DNA/RNA_pol_sf"/>
</dbReference>
<evidence type="ECO:0000256" key="5">
    <source>
        <dbReference type="ARBA" id="ARBA00022759"/>
    </source>
</evidence>
<dbReference type="InterPro" id="IPR016197">
    <property type="entry name" value="Chromo-like_dom_sf"/>
</dbReference>
<evidence type="ECO:0000256" key="7">
    <source>
        <dbReference type="ARBA" id="ARBA00022918"/>
    </source>
</evidence>
<dbReference type="CDD" id="cd01647">
    <property type="entry name" value="RT_LTR"/>
    <property type="match status" value="1"/>
</dbReference>
<dbReference type="Gene3D" id="3.30.420.10">
    <property type="entry name" value="Ribonuclease H-like superfamily/Ribonuclease H"/>
    <property type="match status" value="1"/>
</dbReference>
<reference evidence="12" key="1">
    <citation type="submission" date="2023-07" db="EMBL/GenBank/DDBJ databases">
        <title>A chromosome-level genome assembly of Lolium multiflorum.</title>
        <authorList>
            <person name="Chen Y."/>
            <person name="Copetti D."/>
            <person name="Kolliker R."/>
            <person name="Studer B."/>
        </authorList>
    </citation>
    <scope>NUCLEOTIDE SEQUENCE</scope>
    <source>
        <strain evidence="12">02402/16</strain>
        <tissue evidence="12">Leaf</tissue>
    </source>
</reference>
<dbReference type="Pfam" id="PF24626">
    <property type="entry name" value="SH3_Tf2-1"/>
    <property type="match status" value="1"/>
</dbReference>
<dbReference type="EMBL" id="JAUUTY010000007">
    <property type="protein sequence ID" value="KAK1604697.1"/>
    <property type="molecule type" value="Genomic_DNA"/>
</dbReference>
<dbReference type="GO" id="GO:0003964">
    <property type="term" value="F:RNA-directed DNA polymerase activity"/>
    <property type="evidence" value="ECO:0007669"/>
    <property type="project" value="UniProtKB-KW"/>
</dbReference>
<keyword evidence="1" id="KW-0645">Protease</keyword>
<evidence type="ECO:0000256" key="2">
    <source>
        <dbReference type="ARBA" id="ARBA00022679"/>
    </source>
</evidence>
<dbReference type="InterPro" id="IPR050951">
    <property type="entry name" value="Retrovirus_Pol_polyprotein"/>
</dbReference>
<gene>
    <name evidence="12" type="ORF">QYE76_028370</name>
</gene>
<dbReference type="InterPro" id="IPR000953">
    <property type="entry name" value="Chromo/chromo_shadow_dom"/>
</dbReference>
<dbReference type="Pfam" id="PF00078">
    <property type="entry name" value="RVT_1"/>
    <property type="match status" value="1"/>
</dbReference>
<dbReference type="GO" id="GO:0004519">
    <property type="term" value="F:endonuclease activity"/>
    <property type="evidence" value="ECO:0007669"/>
    <property type="project" value="UniProtKB-KW"/>
</dbReference>
<dbReference type="GO" id="GO:0008233">
    <property type="term" value="F:peptidase activity"/>
    <property type="evidence" value="ECO:0007669"/>
    <property type="project" value="UniProtKB-KW"/>
</dbReference>
<dbReference type="Pfam" id="PF00385">
    <property type="entry name" value="Chromo"/>
    <property type="match status" value="1"/>
</dbReference>
<evidence type="ECO:0000256" key="8">
    <source>
        <dbReference type="ARBA" id="ARBA00023268"/>
    </source>
</evidence>
<evidence type="ECO:0000256" key="9">
    <source>
        <dbReference type="SAM" id="MobiDB-lite"/>
    </source>
</evidence>
<dbReference type="PROSITE" id="PS50878">
    <property type="entry name" value="RT_POL"/>
    <property type="match status" value="1"/>
</dbReference>
<dbReference type="Gene3D" id="2.40.50.40">
    <property type="match status" value="1"/>
</dbReference>
<keyword evidence="4" id="KW-0540">Nuclease</keyword>
<organism evidence="12 13">
    <name type="scientific">Lolium multiflorum</name>
    <name type="common">Italian ryegrass</name>
    <name type="synonym">Lolium perenne subsp. multiflorum</name>
    <dbReference type="NCBI Taxonomy" id="4521"/>
    <lineage>
        <taxon>Eukaryota</taxon>
        <taxon>Viridiplantae</taxon>
        <taxon>Streptophyta</taxon>
        <taxon>Embryophyta</taxon>
        <taxon>Tracheophyta</taxon>
        <taxon>Spermatophyta</taxon>
        <taxon>Magnoliopsida</taxon>
        <taxon>Liliopsida</taxon>
        <taxon>Poales</taxon>
        <taxon>Poaceae</taxon>
        <taxon>BOP clade</taxon>
        <taxon>Pooideae</taxon>
        <taxon>Poodae</taxon>
        <taxon>Poeae</taxon>
        <taxon>Poeae Chloroplast Group 2 (Poeae type)</taxon>
        <taxon>Loliodinae</taxon>
        <taxon>Loliinae</taxon>
        <taxon>Lolium</taxon>
    </lineage>
</organism>
<feature type="region of interest" description="Disordered" evidence="9">
    <location>
        <begin position="1235"/>
        <end position="1263"/>
    </location>
</feature>
<dbReference type="InterPro" id="IPR056924">
    <property type="entry name" value="SH3_Tf2-1"/>
</dbReference>
<dbReference type="FunFam" id="3.10.10.10:FF:000007">
    <property type="entry name" value="Retrovirus-related Pol polyprotein from transposon 17.6-like Protein"/>
    <property type="match status" value="1"/>
</dbReference>
<evidence type="ECO:0000313" key="12">
    <source>
        <dbReference type="EMBL" id="KAK1604697.1"/>
    </source>
</evidence>
<dbReference type="CDD" id="cd09274">
    <property type="entry name" value="RNase_HI_RT_Ty3"/>
    <property type="match status" value="1"/>
</dbReference>
<sequence length="1263" mass="139704">MGEAAAVTEASLTEIRSSLDLLHGRVACMDTTQQQLVAQLGLIAAAVQDGAKLHNDAARQFSSLDARLAEITQGMERLRGRCPSPEEDDPDPGDCLVMGTGTLRTTRVTWTGDAPGASTAAKSGVASTVTMGSPRDTTDGGGLLGGGGTGGAGGGGTGGAGGGGTGGAGGGGTGGAGGGRHGSNSEQNHKHHLKMSFPRFDGDQPRIWKDKCLDYFRLFNVHASLCVVESQVPDTVDRAILLALVQQEVLEEAKPWAQRRAAPARVDHHDWKMEQHKPVLKLGTGELWKDRQLRDYRRANNLCFKCGEKYDPTHQCAKKPAAELHAMTTEEETEMLSEEVLNLMEMQDLAEAKQLSLSLNAMAGTDSSDTIRLRARVGDQVLLILVDSGSTGSFLNEAMLSRLNCTVQKTAPVSVKLANNDSIQCNQFIPNFSWWIQGETFTTNMRVLPLGAYDAILGVDWLKQHGPITGDWTLKTIKVTNAGKRVKLLGIQPTQNTSVREVPVEQLAKWTKGNEVWAMAILQPETMASDKRVAAEVQVVLDNFVEVFSEPVVLPPPRPYDHAIALKSGATPFNMRPYRYSPEHKTEIEKQVRAMLAAGIIVPSISPFASPVLLVQKKDGTWRFCIDYRRLNELTIKNVFPMPVIDELLDELAGSTLFSKLDLRAGYHQIRMCPEDEIKTAFKTHQGHYQFKVMPFGLCNAPATFQCVMNDVLAPFLRKFVLVFMDDILVYSKSFPEHVEHLVAVLKILQQNQLFVKRSKCSFACDSLEYLGHIVSAQGVATDPRKTQAMKEWPTPTTVTELRGFLGLTGYYRKFVRHYGIIAKPLTNLLKKKNFEWTDQATKAFVALKAAMVTTPVLCLPNFNKQFVVETDACDSGIGAVLMQDQHPIAFLSKALSQQHLALSIYEKEFLALLMAVDRWRPYLQRQEFIIKTDHHSLCYLDDQNLQSPLQKKAMAKLMGLQFKISYRKGSENVAADALSRVNHVMSIQACSAVQPVWLQEDQPKQWRNCLPLAEFWYNSNFHSTIGMSPFKALYGQEPNFGAIPDVENEPSPVAEMLSDRTARMALLTKNLQAAQVRMKSNADKNRVEREYSVGDKVLLKLQPYAQTSVVNRPYPKLAYKFFGPFTILEKIGKVAYKLELPPDSQVHNVFHVSQLKEYRPDCTPVFSNLPKYPSLDAVDTEPELVLDRRLVKKGNTAVPQVLIKWTGLPADTATWEDWEVLKVLFPSVLAWGQASSSPGGTVTTTPSTTSSTEQETSEAVTK</sequence>
<keyword evidence="3" id="KW-0548">Nucleotidyltransferase</keyword>
<dbReference type="SUPFAM" id="SSF54160">
    <property type="entry name" value="Chromo domain-like"/>
    <property type="match status" value="1"/>
</dbReference>
<feature type="compositionally biased region" description="Gly residues" evidence="9">
    <location>
        <begin position="139"/>
        <end position="181"/>
    </location>
</feature>
<comment type="caution">
    <text evidence="12">The sequence shown here is derived from an EMBL/GenBank/DDBJ whole genome shotgun (WGS) entry which is preliminary data.</text>
</comment>
<evidence type="ECO:0000259" key="10">
    <source>
        <dbReference type="PROSITE" id="PS50013"/>
    </source>
</evidence>
<dbReference type="PROSITE" id="PS50013">
    <property type="entry name" value="CHROMO_2"/>
    <property type="match status" value="1"/>
</dbReference>
<dbReference type="Pfam" id="PF17919">
    <property type="entry name" value="RT_RNaseH_2"/>
    <property type="match status" value="1"/>
</dbReference>
<feature type="domain" description="Reverse transcriptase" evidence="11">
    <location>
        <begin position="596"/>
        <end position="775"/>
    </location>
</feature>
<dbReference type="GO" id="GO:0006508">
    <property type="term" value="P:proteolysis"/>
    <property type="evidence" value="ECO:0007669"/>
    <property type="project" value="UniProtKB-KW"/>
</dbReference>
<name>A0AAD8VEI1_LOLMU</name>
<dbReference type="Proteomes" id="UP001231189">
    <property type="component" value="Unassembled WGS sequence"/>
</dbReference>
<dbReference type="SUPFAM" id="SSF50630">
    <property type="entry name" value="Acid proteases"/>
    <property type="match status" value="1"/>
</dbReference>
<evidence type="ECO:0000256" key="4">
    <source>
        <dbReference type="ARBA" id="ARBA00022722"/>
    </source>
</evidence>
<dbReference type="GO" id="GO:0003676">
    <property type="term" value="F:nucleic acid binding"/>
    <property type="evidence" value="ECO:0007669"/>
    <property type="project" value="InterPro"/>
</dbReference>
<dbReference type="Pfam" id="PF08284">
    <property type="entry name" value="RVP_2"/>
    <property type="match status" value="1"/>
</dbReference>
<keyword evidence="6" id="KW-0378">Hydrolase</keyword>